<protein>
    <recommendedName>
        <fullName evidence="3">Vacuolar protein sorting-associated protein 13 VPS13 adaptor binding domain-containing protein</fullName>
    </recommendedName>
</protein>
<evidence type="ECO:0000313" key="1">
    <source>
        <dbReference type="EMBL" id="CAK7339467.1"/>
    </source>
</evidence>
<comment type="caution">
    <text evidence="1">The sequence shown here is derived from an EMBL/GenBank/DDBJ whole genome shotgun (WGS) entry which is preliminary data.</text>
</comment>
<dbReference type="Proteomes" id="UP001314170">
    <property type="component" value="Unassembled WGS sequence"/>
</dbReference>
<evidence type="ECO:0008006" key="3">
    <source>
        <dbReference type="Google" id="ProtNLM"/>
    </source>
</evidence>
<proteinExistence type="predicted"/>
<name>A0AAV1RVB3_9ROSI</name>
<accession>A0AAV1RVB3</accession>
<keyword evidence="2" id="KW-1185">Reference proteome</keyword>
<gene>
    <name evidence="1" type="ORF">DCAF_LOCUS14519</name>
</gene>
<sequence length="1178" mass="132372">MFFHDAVYRRLVSLLQPWLQEEPEIELKLGFINSQLTAKNLKFDVSALNSEFESSRFKFKEFTVDHFILRFSNWSFPAFKIEIGGVNVTLLAGGVREEGTLRRARKLSEKEKKAIAGFDPEGSALHDVLERILLDPPSRNWFKTSLLNLVLKHCHLQISNINLQVQFPDLNDVVLCLLELKEFNGESEHSDHGCLLRGVVGAVFKPLKVVSFVMDFRGFEFAYKMEDQINRISSFTDLFTCIKLNDLQVADFSIRVPELSLLFSPLDLLLLSALGKLSSKEAKRVRSGRQLWKLAANRLGYVISSPRLSLHNLVDVICLWLRYQNAYEHLLSMLGYSAENLLKKSVVKMSEDKMFLNSVKHNWEEISGLEKELPAEAIAQARRIARYRAVSNIQNGKNGYKESSMDSQVNVFSKILSVFVFIWNVLYRILLLISQCFFFILLFFQQPKLDWHSGIDSEDYSSYCFLLNFGKILVTFSPSSKDQNVDERIASHTGISYSDIHSFRLSIHMLLLTYVDGIFEQSLSVSCGQLKIKSSSVMGATIVDRSSKNSFSSKKVRRKGSVDKLKTILWGEPAQIFLPSQTSEASVANLAEGTCNPLLQTLLGEMWLAWQRVSAKYNDSEIACSETPWLLCEIKNCLMDPSLKRPDSGFWKCSFTAGKLNLALGYSSVLSMAMLLGQIQHALSLNEISGRATVLSNSPPTVENQEEISWEDKYELYSNRLKLNFLRMLPEKHIQLGVFVTGPHIQMSLRKVGLSSGDKNMNQDDFHLGFDIQNIEVVVWPTSKSDLALTGLSESDGAEPESHKLREPQIIEIPKPDNEKYASEGWVSLSSYFKLGGFNIYMGNLEESEQNQIFSLRPIAARLSFFSNMRKKKAIIPYLFEGPTVALVVAGLSSPVSLSYAFRSFDSSGFVCLQNFVRQNVVSIDPENDETSAEGATFICNSTLVSTTGTFKFKSLDVILQNSRIDDKVGSSVKTYDAMSKQMAGHDFPDCGILISVCQTYTEVSFEEKKLEILCDLRGIQLIISIYQDHMLKSFDHSVVRNFLQHSQGGLYEIFLSDFSFTFWLGQPCDSLNNLDGKTSLSVNTSQTVDSSHLISECETSNAQSSRFTQKSGFATDITASSSSQWILINAMLGIIYVGKGSLKNSLVGPNQLNKLTALLAVGRNLQTVSWGIKVLIS</sequence>
<dbReference type="EMBL" id="CAWUPB010001158">
    <property type="protein sequence ID" value="CAK7339467.1"/>
    <property type="molecule type" value="Genomic_DNA"/>
</dbReference>
<reference evidence="1 2" key="1">
    <citation type="submission" date="2024-01" db="EMBL/GenBank/DDBJ databases">
        <authorList>
            <person name="Waweru B."/>
        </authorList>
    </citation>
    <scope>NUCLEOTIDE SEQUENCE [LARGE SCALE GENOMIC DNA]</scope>
</reference>
<dbReference type="AlphaFoldDB" id="A0AAV1RVB3"/>
<evidence type="ECO:0000313" key="2">
    <source>
        <dbReference type="Proteomes" id="UP001314170"/>
    </source>
</evidence>
<organism evidence="1 2">
    <name type="scientific">Dovyalis caffra</name>
    <dbReference type="NCBI Taxonomy" id="77055"/>
    <lineage>
        <taxon>Eukaryota</taxon>
        <taxon>Viridiplantae</taxon>
        <taxon>Streptophyta</taxon>
        <taxon>Embryophyta</taxon>
        <taxon>Tracheophyta</taxon>
        <taxon>Spermatophyta</taxon>
        <taxon>Magnoliopsida</taxon>
        <taxon>eudicotyledons</taxon>
        <taxon>Gunneridae</taxon>
        <taxon>Pentapetalae</taxon>
        <taxon>rosids</taxon>
        <taxon>fabids</taxon>
        <taxon>Malpighiales</taxon>
        <taxon>Salicaceae</taxon>
        <taxon>Flacourtieae</taxon>
        <taxon>Dovyalis</taxon>
    </lineage>
</organism>